<dbReference type="InterPro" id="IPR001810">
    <property type="entry name" value="F-box_dom"/>
</dbReference>
<dbReference type="Gene3D" id="3.80.10.10">
    <property type="entry name" value="Ribonuclease Inhibitor"/>
    <property type="match status" value="1"/>
</dbReference>
<evidence type="ECO:0000313" key="3">
    <source>
        <dbReference type="EMBL" id="KAF5202326.1"/>
    </source>
</evidence>
<protein>
    <submittedName>
        <fullName evidence="3">F-box/LRR-repeat protein</fullName>
    </submittedName>
</protein>
<dbReference type="InterPro" id="IPR032675">
    <property type="entry name" value="LRR_dom_sf"/>
</dbReference>
<name>A0A7J6WXZ3_THATH</name>
<dbReference type="AlphaFoldDB" id="A0A7J6WXZ3"/>
<reference evidence="3 4" key="1">
    <citation type="submission" date="2020-06" db="EMBL/GenBank/DDBJ databases">
        <title>Transcriptomic and genomic resources for Thalictrum thalictroides and T. hernandezii: Facilitating candidate gene discovery in an emerging model plant lineage.</title>
        <authorList>
            <person name="Arias T."/>
            <person name="Riano-Pachon D.M."/>
            <person name="Di Stilio V.S."/>
        </authorList>
    </citation>
    <scope>NUCLEOTIDE SEQUENCE [LARGE SCALE GENOMIC DNA]</scope>
    <source>
        <strain evidence="4">cv. WT478/WT964</strain>
        <tissue evidence="3">Leaves</tissue>
    </source>
</reference>
<feature type="region of interest" description="Disordered" evidence="1">
    <location>
        <begin position="1"/>
        <end position="22"/>
    </location>
</feature>
<dbReference type="InterPro" id="IPR036047">
    <property type="entry name" value="F-box-like_dom_sf"/>
</dbReference>
<evidence type="ECO:0000313" key="4">
    <source>
        <dbReference type="Proteomes" id="UP000554482"/>
    </source>
</evidence>
<evidence type="ECO:0000259" key="2">
    <source>
        <dbReference type="Pfam" id="PF12937"/>
    </source>
</evidence>
<accession>A0A7J6WXZ3</accession>
<proteinExistence type="predicted"/>
<gene>
    <name evidence="3" type="ORF">FRX31_008088</name>
</gene>
<dbReference type="PANTHER" id="PTHR38926:SF5">
    <property type="entry name" value="F-BOX AND LEUCINE-RICH REPEAT PROTEIN 6"/>
    <property type="match status" value="1"/>
</dbReference>
<dbReference type="SUPFAM" id="SSF81383">
    <property type="entry name" value="F-box domain"/>
    <property type="match status" value="1"/>
</dbReference>
<dbReference type="SUPFAM" id="SSF52047">
    <property type="entry name" value="RNI-like"/>
    <property type="match status" value="1"/>
</dbReference>
<dbReference type="Gene3D" id="1.20.1280.50">
    <property type="match status" value="1"/>
</dbReference>
<dbReference type="OrthoDB" id="1108417at2759"/>
<dbReference type="Pfam" id="PF12937">
    <property type="entry name" value="F-box-like"/>
    <property type="match status" value="1"/>
</dbReference>
<dbReference type="PANTHER" id="PTHR38926">
    <property type="entry name" value="F-BOX DOMAIN CONTAINING PROTEIN, EXPRESSED"/>
    <property type="match status" value="1"/>
</dbReference>
<evidence type="ECO:0000256" key="1">
    <source>
        <dbReference type="SAM" id="MobiDB-lite"/>
    </source>
</evidence>
<organism evidence="3 4">
    <name type="scientific">Thalictrum thalictroides</name>
    <name type="common">Rue-anemone</name>
    <name type="synonym">Anemone thalictroides</name>
    <dbReference type="NCBI Taxonomy" id="46969"/>
    <lineage>
        <taxon>Eukaryota</taxon>
        <taxon>Viridiplantae</taxon>
        <taxon>Streptophyta</taxon>
        <taxon>Embryophyta</taxon>
        <taxon>Tracheophyta</taxon>
        <taxon>Spermatophyta</taxon>
        <taxon>Magnoliopsida</taxon>
        <taxon>Ranunculales</taxon>
        <taxon>Ranunculaceae</taxon>
        <taxon>Thalictroideae</taxon>
        <taxon>Thalictrum</taxon>
    </lineage>
</organism>
<keyword evidence="4" id="KW-1185">Reference proteome</keyword>
<sequence>ETQKMDSVLKTEKRKTTEQSKEAMEIEKKKQKQKIVINTRAWEDLGKDILLAIYEKLSVKDLIIGAPLCCTSWYKVSKDPSLWKDVDIISSFEYYGNGYQKVIPKQLVKFVVNRSQGFLNSIAFPFYDISMDDLLHVAERCPKLKFFEIFMPGKKVRKGKNTFHMVLSKLSELEGMVVTDCMINDEATLKLIDQSCPKFIKLKFSSELSVKLATLISTSLPKLKVLDLPGINVSREALLVILKDCKELEYLDVTECTIDLDGDVEIHQIARRLKDFKWKDKFVDPDSYEYWFDGDCGLTASSSEDSDVERKRRAARGGDPYDYDPMDYY</sequence>
<dbReference type="Proteomes" id="UP000554482">
    <property type="component" value="Unassembled WGS sequence"/>
</dbReference>
<comment type="caution">
    <text evidence="3">The sequence shown here is derived from an EMBL/GenBank/DDBJ whole genome shotgun (WGS) entry which is preliminary data.</text>
</comment>
<feature type="region of interest" description="Disordered" evidence="1">
    <location>
        <begin position="299"/>
        <end position="329"/>
    </location>
</feature>
<feature type="non-terminal residue" evidence="3">
    <location>
        <position position="1"/>
    </location>
</feature>
<feature type="domain" description="F-box" evidence="2">
    <location>
        <begin position="47"/>
        <end position="88"/>
    </location>
</feature>
<dbReference type="EMBL" id="JABWDY010008266">
    <property type="protein sequence ID" value="KAF5202326.1"/>
    <property type="molecule type" value="Genomic_DNA"/>
</dbReference>